<organism evidence="2 3">
    <name type="scientific">Dendrothele bispora (strain CBS 962.96)</name>
    <dbReference type="NCBI Taxonomy" id="1314807"/>
    <lineage>
        <taxon>Eukaryota</taxon>
        <taxon>Fungi</taxon>
        <taxon>Dikarya</taxon>
        <taxon>Basidiomycota</taxon>
        <taxon>Agaricomycotina</taxon>
        <taxon>Agaricomycetes</taxon>
        <taxon>Agaricomycetidae</taxon>
        <taxon>Agaricales</taxon>
        <taxon>Agaricales incertae sedis</taxon>
        <taxon>Dendrothele</taxon>
    </lineage>
</organism>
<dbReference type="Pfam" id="PF05699">
    <property type="entry name" value="Dimer_Tnp_hAT"/>
    <property type="match status" value="1"/>
</dbReference>
<keyword evidence="3" id="KW-1185">Reference proteome</keyword>
<dbReference type="EMBL" id="ML179240">
    <property type="protein sequence ID" value="THU93763.1"/>
    <property type="molecule type" value="Genomic_DNA"/>
</dbReference>
<dbReference type="SUPFAM" id="SSF53098">
    <property type="entry name" value="Ribonuclease H-like"/>
    <property type="match status" value="1"/>
</dbReference>
<protein>
    <recommendedName>
        <fullName evidence="1">HAT C-terminal dimerisation domain-containing protein</fullName>
    </recommendedName>
</protein>
<sequence length="206" mass="23902">YSRCLVMHPRYKLKYFKDHKWEQEWIDTAENGAREFFEEHYLRNVEQEPSTSTRTHEPVPNDIFAAIDDYGKDNEIDEDVFTKYLKDTTKTDNPIKFWTSRLDKPGDKPTAEGALAQMGLDFCSAPATSTDAERLFSDGSLLVTKRRHNMGYETMRAAMALNSLFKVGLVPEDEVVKMFKDLNSRRKVKNLKEDEDSDTEIEDDDL</sequence>
<evidence type="ECO:0000259" key="1">
    <source>
        <dbReference type="Pfam" id="PF05699"/>
    </source>
</evidence>
<evidence type="ECO:0000313" key="2">
    <source>
        <dbReference type="EMBL" id="THU93763.1"/>
    </source>
</evidence>
<proteinExistence type="predicted"/>
<dbReference type="OrthoDB" id="3268424at2759"/>
<feature type="non-terminal residue" evidence="2">
    <location>
        <position position="1"/>
    </location>
</feature>
<name>A0A4S8LX55_DENBC</name>
<evidence type="ECO:0000313" key="3">
    <source>
        <dbReference type="Proteomes" id="UP000297245"/>
    </source>
</evidence>
<reference evidence="2 3" key="1">
    <citation type="journal article" date="2019" name="Nat. Ecol. Evol.">
        <title>Megaphylogeny resolves global patterns of mushroom evolution.</title>
        <authorList>
            <person name="Varga T."/>
            <person name="Krizsan K."/>
            <person name="Foldi C."/>
            <person name="Dima B."/>
            <person name="Sanchez-Garcia M."/>
            <person name="Sanchez-Ramirez S."/>
            <person name="Szollosi G.J."/>
            <person name="Szarkandi J.G."/>
            <person name="Papp V."/>
            <person name="Albert L."/>
            <person name="Andreopoulos W."/>
            <person name="Angelini C."/>
            <person name="Antonin V."/>
            <person name="Barry K.W."/>
            <person name="Bougher N.L."/>
            <person name="Buchanan P."/>
            <person name="Buyck B."/>
            <person name="Bense V."/>
            <person name="Catcheside P."/>
            <person name="Chovatia M."/>
            <person name="Cooper J."/>
            <person name="Damon W."/>
            <person name="Desjardin D."/>
            <person name="Finy P."/>
            <person name="Geml J."/>
            <person name="Haridas S."/>
            <person name="Hughes K."/>
            <person name="Justo A."/>
            <person name="Karasinski D."/>
            <person name="Kautmanova I."/>
            <person name="Kiss B."/>
            <person name="Kocsube S."/>
            <person name="Kotiranta H."/>
            <person name="LaButti K.M."/>
            <person name="Lechner B.E."/>
            <person name="Liimatainen K."/>
            <person name="Lipzen A."/>
            <person name="Lukacs Z."/>
            <person name="Mihaltcheva S."/>
            <person name="Morgado L.N."/>
            <person name="Niskanen T."/>
            <person name="Noordeloos M.E."/>
            <person name="Ohm R.A."/>
            <person name="Ortiz-Santana B."/>
            <person name="Ovrebo C."/>
            <person name="Racz N."/>
            <person name="Riley R."/>
            <person name="Savchenko A."/>
            <person name="Shiryaev A."/>
            <person name="Soop K."/>
            <person name="Spirin V."/>
            <person name="Szebenyi C."/>
            <person name="Tomsovsky M."/>
            <person name="Tulloss R.E."/>
            <person name="Uehling J."/>
            <person name="Grigoriev I.V."/>
            <person name="Vagvolgyi C."/>
            <person name="Papp T."/>
            <person name="Martin F.M."/>
            <person name="Miettinen O."/>
            <person name="Hibbett D.S."/>
            <person name="Nagy L.G."/>
        </authorList>
    </citation>
    <scope>NUCLEOTIDE SEQUENCE [LARGE SCALE GENOMIC DNA]</scope>
    <source>
        <strain evidence="2 3">CBS 962.96</strain>
    </source>
</reference>
<dbReference type="Proteomes" id="UP000297245">
    <property type="component" value="Unassembled WGS sequence"/>
</dbReference>
<accession>A0A4S8LX55</accession>
<dbReference type="InterPro" id="IPR008906">
    <property type="entry name" value="HATC_C_dom"/>
</dbReference>
<feature type="domain" description="HAT C-terminal dimerisation" evidence="1">
    <location>
        <begin position="113"/>
        <end position="163"/>
    </location>
</feature>
<dbReference type="InterPro" id="IPR012337">
    <property type="entry name" value="RNaseH-like_sf"/>
</dbReference>
<gene>
    <name evidence="2" type="ORF">K435DRAFT_669634</name>
</gene>
<dbReference type="GO" id="GO:0046983">
    <property type="term" value="F:protein dimerization activity"/>
    <property type="evidence" value="ECO:0007669"/>
    <property type="project" value="InterPro"/>
</dbReference>
<dbReference type="AlphaFoldDB" id="A0A4S8LX55"/>